<evidence type="ECO:0000256" key="1">
    <source>
        <dbReference type="SAM" id="MobiDB-lite"/>
    </source>
</evidence>
<organism evidence="2 3">
    <name type="scientific">Megalops atlanticus</name>
    <name type="common">Tarpon</name>
    <name type="synonym">Clupea gigantea</name>
    <dbReference type="NCBI Taxonomy" id="7932"/>
    <lineage>
        <taxon>Eukaryota</taxon>
        <taxon>Metazoa</taxon>
        <taxon>Chordata</taxon>
        <taxon>Craniata</taxon>
        <taxon>Vertebrata</taxon>
        <taxon>Euteleostomi</taxon>
        <taxon>Actinopterygii</taxon>
        <taxon>Neopterygii</taxon>
        <taxon>Teleostei</taxon>
        <taxon>Elopiformes</taxon>
        <taxon>Megalopidae</taxon>
        <taxon>Megalops</taxon>
    </lineage>
</organism>
<dbReference type="EMBL" id="JAFDVH010000014">
    <property type="protein sequence ID" value="KAG7464452.1"/>
    <property type="molecule type" value="Genomic_DNA"/>
</dbReference>
<feature type="region of interest" description="Disordered" evidence="1">
    <location>
        <begin position="1"/>
        <end position="69"/>
    </location>
</feature>
<name>A0A9D3PQD6_MEGAT</name>
<evidence type="ECO:0000313" key="2">
    <source>
        <dbReference type="EMBL" id="KAG7464452.1"/>
    </source>
</evidence>
<dbReference type="AlphaFoldDB" id="A0A9D3PQD6"/>
<gene>
    <name evidence="2" type="ORF">MATL_G00165740</name>
</gene>
<sequence length="69" mass="6590">MVTMASSSRERSGAIDGRSQNTMTGLGALSSAAGKGGALSGAACTVSSPCDSDTAGVLEGAWAPGTVRG</sequence>
<comment type="caution">
    <text evidence="2">The sequence shown here is derived from an EMBL/GenBank/DDBJ whole genome shotgun (WGS) entry which is preliminary data.</text>
</comment>
<accession>A0A9D3PQD6</accession>
<evidence type="ECO:0000313" key="3">
    <source>
        <dbReference type="Proteomes" id="UP001046870"/>
    </source>
</evidence>
<reference evidence="2" key="1">
    <citation type="submission" date="2021-01" db="EMBL/GenBank/DDBJ databases">
        <authorList>
            <person name="Zahm M."/>
            <person name="Roques C."/>
            <person name="Cabau C."/>
            <person name="Klopp C."/>
            <person name="Donnadieu C."/>
            <person name="Jouanno E."/>
            <person name="Lampietro C."/>
            <person name="Louis A."/>
            <person name="Herpin A."/>
            <person name="Echchiki A."/>
            <person name="Berthelot C."/>
            <person name="Parey E."/>
            <person name="Roest-Crollius H."/>
            <person name="Braasch I."/>
            <person name="Postlethwait J."/>
            <person name="Bobe J."/>
            <person name="Montfort J."/>
            <person name="Bouchez O."/>
            <person name="Begum T."/>
            <person name="Mejri S."/>
            <person name="Adams A."/>
            <person name="Chen W.-J."/>
            <person name="Guiguen Y."/>
        </authorList>
    </citation>
    <scope>NUCLEOTIDE SEQUENCE</scope>
    <source>
        <strain evidence="2">YG-15Mar2019-1</strain>
        <tissue evidence="2">Brain</tissue>
    </source>
</reference>
<protein>
    <submittedName>
        <fullName evidence="2">Uncharacterized protein</fullName>
    </submittedName>
</protein>
<keyword evidence="3" id="KW-1185">Reference proteome</keyword>
<dbReference type="Proteomes" id="UP001046870">
    <property type="component" value="Chromosome 14"/>
</dbReference>
<proteinExistence type="predicted"/>